<keyword evidence="1" id="KW-1133">Transmembrane helix</keyword>
<dbReference type="EMBL" id="BART01038674">
    <property type="protein sequence ID" value="GAH06746.1"/>
    <property type="molecule type" value="Genomic_DNA"/>
</dbReference>
<gene>
    <name evidence="2" type="ORF">S01H4_64010</name>
</gene>
<sequence length="86" mass="10129">VCWVLYYSSCISFGILLLLLVIVFAVRWAKPSPPKLKYKCAFTTWDREEAINKVKEFDAKGYATRVIQDPTDPVRYWQVWIAREVK</sequence>
<feature type="non-terminal residue" evidence="2">
    <location>
        <position position="1"/>
    </location>
</feature>
<proteinExistence type="predicted"/>
<keyword evidence="1" id="KW-0812">Transmembrane</keyword>
<evidence type="ECO:0000313" key="2">
    <source>
        <dbReference type="EMBL" id="GAH06746.1"/>
    </source>
</evidence>
<reference evidence="2" key="1">
    <citation type="journal article" date="2014" name="Front. Microbiol.">
        <title>High frequency of phylogenetically diverse reductive dehalogenase-homologous genes in deep subseafloor sedimentary metagenomes.</title>
        <authorList>
            <person name="Kawai M."/>
            <person name="Futagami T."/>
            <person name="Toyoda A."/>
            <person name="Takaki Y."/>
            <person name="Nishi S."/>
            <person name="Hori S."/>
            <person name="Arai W."/>
            <person name="Tsubouchi T."/>
            <person name="Morono Y."/>
            <person name="Uchiyama I."/>
            <person name="Ito T."/>
            <person name="Fujiyama A."/>
            <person name="Inagaki F."/>
            <person name="Takami H."/>
        </authorList>
    </citation>
    <scope>NUCLEOTIDE SEQUENCE</scope>
    <source>
        <strain evidence="2">Expedition CK06-06</strain>
    </source>
</reference>
<comment type="caution">
    <text evidence="2">The sequence shown here is derived from an EMBL/GenBank/DDBJ whole genome shotgun (WGS) entry which is preliminary data.</text>
</comment>
<dbReference type="AlphaFoldDB" id="X1CEJ4"/>
<name>X1CEJ4_9ZZZZ</name>
<keyword evidence="1" id="KW-0472">Membrane</keyword>
<evidence type="ECO:0000256" key="1">
    <source>
        <dbReference type="SAM" id="Phobius"/>
    </source>
</evidence>
<feature type="transmembrane region" description="Helical" evidence="1">
    <location>
        <begin position="6"/>
        <end position="29"/>
    </location>
</feature>
<protein>
    <submittedName>
        <fullName evidence="2">Uncharacterized protein</fullName>
    </submittedName>
</protein>
<organism evidence="2">
    <name type="scientific">marine sediment metagenome</name>
    <dbReference type="NCBI Taxonomy" id="412755"/>
    <lineage>
        <taxon>unclassified sequences</taxon>
        <taxon>metagenomes</taxon>
        <taxon>ecological metagenomes</taxon>
    </lineage>
</organism>
<accession>X1CEJ4</accession>